<protein>
    <recommendedName>
        <fullName evidence="4">DUF304 domain-containing protein</fullName>
    </recommendedName>
</protein>
<gene>
    <name evidence="2" type="ORF">C7C45_31095</name>
</gene>
<reference evidence="2 3" key="1">
    <citation type="submission" date="2018-03" db="EMBL/GenBank/DDBJ databases">
        <title>Bioinformatic expansion and discovery of thiopeptide antibiotics.</title>
        <authorList>
            <person name="Schwalen C.J."/>
            <person name="Hudson G.A."/>
            <person name="Mitchell D.A."/>
        </authorList>
    </citation>
    <scope>NUCLEOTIDE SEQUENCE [LARGE SCALE GENOMIC DNA]</scope>
    <source>
        <strain evidence="2 3">NRRL 8041</strain>
    </source>
</reference>
<dbReference type="EMBL" id="PYBV01000058">
    <property type="protein sequence ID" value="PYC63870.1"/>
    <property type="molecule type" value="Genomic_DNA"/>
</dbReference>
<feature type="transmembrane region" description="Helical" evidence="1">
    <location>
        <begin position="12"/>
        <end position="38"/>
    </location>
</feature>
<proteinExistence type="predicted"/>
<sequence>MAELAEQRGYGSHVVTAVLADVGSGCLIVIAPFVLVLVGTGLLVADGGPVTTAVGIALIVLAPVVAFLFWRVYSRTWARAPRLYCFEAGFILGGNGQLRPYAWNEVDVRKWSKTHLVGQAQSPQTFAYLDVRTEEGELLVTLGEANHLREVAELAARIS</sequence>
<dbReference type="Proteomes" id="UP000248333">
    <property type="component" value="Unassembled WGS sequence"/>
</dbReference>
<keyword evidence="3" id="KW-1185">Reference proteome</keyword>
<keyword evidence="1" id="KW-1133">Transmembrane helix</keyword>
<evidence type="ECO:0000313" key="3">
    <source>
        <dbReference type="Proteomes" id="UP000248333"/>
    </source>
</evidence>
<organism evidence="2 3">
    <name type="scientific">Micromonospora arborensis</name>
    <dbReference type="NCBI Taxonomy" id="2116518"/>
    <lineage>
        <taxon>Bacteria</taxon>
        <taxon>Bacillati</taxon>
        <taxon>Actinomycetota</taxon>
        <taxon>Actinomycetes</taxon>
        <taxon>Micromonosporales</taxon>
        <taxon>Micromonosporaceae</taxon>
        <taxon>Micromonospora</taxon>
    </lineage>
</organism>
<keyword evidence="1" id="KW-0472">Membrane</keyword>
<comment type="caution">
    <text evidence="2">The sequence shown here is derived from an EMBL/GenBank/DDBJ whole genome shotgun (WGS) entry which is preliminary data.</text>
</comment>
<evidence type="ECO:0000313" key="2">
    <source>
        <dbReference type="EMBL" id="PYC63870.1"/>
    </source>
</evidence>
<dbReference type="AlphaFoldDB" id="A0A318NAN3"/>
<evidence type="ECO:0000256" key="1">
    <source>
        <dbReference type="SAM" id="Phobius"/>
    </source>
</evidence>
<feature type="transmembrane region" description="Helical" evidence="1">
    <location>
        <begin position="50"/>
        <end position="73"/>
    </location>
</feature>
<evidence type="ECO:0008006" key="4">
    <source>
        <dbReference type="Google" id="ProtNLM"/>
    </source>
</evidence>
<accession>A0A318NAN3</accession>
<name>A0A318NAN3_9ACTN</name>
<keyword evidence="1" id="KW-0812">Transmembrane</keyword>